<comment type="caution">
    <text evidence="1">The sequence shown here is derived from an EMBL/GenBank/DDBJ whole genome shotgun (WGS) entry which is preliminary data.</text>
</comment>
<name>A0ABS2N546_9BACI</name>
<dbReference type="RefSeq" id="WP_204501922.1">
    <property type="nucleotide sequence ID" value="NZ_JAFBDR010000029.1"/>
</dbReference>
<dbReference type="EMBL" id="JAFBDR010000029">
    <property type="protein sequence ID" value="MBM7573265.1"/>
    <property type="molecule type" value="Genomic_DNA"/>
</dbReference>
<proteinExistence type="predicted"/>
<organism evidence="1 2">
    <name type="scientific">Aquibacillus albus</name>
    <dbReference type="NCBI Taxonomy" id="1168171"/>
    <lineage>
        <taxon>Bacteria</taxon>
        <taxon>Bacillati</taxon>
        <taxon>Bacillota</taxon>
        <taxon>Bacilli</taxon>
        <taxon>Bacillales</taxon>
        <taxon>Bacillaceae</taxon>
        <taxon>Aquibacillus</taxon>
    </lineage>
</organism>
<gene>
    <name evidence="1" type="ORF">JOC48_003817</name>
</gene>
<evidence type="ECO:0000313" key="2">
    <source>
        <dbReference type="Proteomes" id="UP001296943"/>
    </source>
</evidence>
<dbReference type="Proteomes" id="UP001296943">
    <property type="component" value="Unassembled WGS sequence"/>
</dbReference>
<reference evidence="1 2" key="1">
    <citation type="submission" date="2021-01" db="EMBL/GenBank/DDBJ databases">
        <title>Genomic Encyclopedia of Type Strains, Phase IV (KMG-IV): sequencing the most valuable type-strain genomes for metagenomic binning, comparative biology and taxonomic classification.</title>
        <authorList>
            <person name="Goeker M."/>
        </authorList>
    </citation>
    <scope>NUCLEOTIDE SEQUENCE [LARGE SCALE GENOMIC DNA]</scope>
    <source>
        <strain evidence="1 2">DSM 23711</strain>
    </source>
</reference>
<dbReference type="SUPFAM" id="SSF89360">
    <property type="entry name" value="HesB-like domain"/>
    <property type="match status" value="1"/>
</dbReference>
<keyword evidence="2" id="KW-1185">Reference proteome</keyword>
<protein>
    <submittedName>
        <fullName evidence="1">Fe-S cluster assembly iron-binding protein IscA</fullName>
    </submittedName>
</protein>
<dbReference type="InterPro" id="IPR035903">
    <property type="entry name" value="HesB-like_dom_sf"/>
</dbReference>
<accession>A0ABS2N546</accession>
<sequence>MALEESASENDSITEENGIKFLISEKDSVYFNNAKIDYINTLFGGGQFQVLRV</sequence>
<evidence type="ECO:0000313" key="1">
    <source>
        <dbReference type="EMBL" id="MBM7573265.1"/>
    </source>
</evidence>
<dbReference type="Gene3D" id="2.60.300.12">
    <property type="entry name" value="HesB-like domain"/>
    <property type="match status" value="1"/>
</dbReference>